<dbReference type="PANTHER" id="PTHR30558:SF3">
    <property type="entry name" value="BIOPOLYMER TRANSPORT PROTEIN EXBD-RELATED"/>
    <property type="match status" value="1"/>
</dbReference>
<evidence type="ECO:0008006" key="11">
    <source>
        <dbReference type="Google" id="ProtNLM"/>
    </source>
</evidence>
<keyword evidence="7" id="KW-0653">Protein transport</keyword>
<comment type="caution">
    <text evidence="9">The sequence shown here is derived from an EMBL/GenBank/DDBJ whole genome shotgun (WGS) entry which is preliminary data.</text>
</comment>
<keyword evidence="7" id="KW-0813">Transport</keyword>
<evidence type="ECO:0000256" key="4">
    <source>
        <dbReference type="ARBA" id="ARBA00022692"/>
    </source>
</evidence>
<dbReference type="RefSeq" id="WP_190293294.1">
    <property type="nucleotide sequence ID" value="NZ_JABFCZ010000024.1"/>
</dbReference>
<keyword evidence="5 8" id="KW-1133">Transmembrane helix</keyword>
<dbReference type="Proteomes" id="UP000598467">
    <property type="component" value="Unassembled WGS sequence"/>
</dbReference>
<keyword evidence="4 7" id="KW-0812">Transmembrane</keyword>
<name>A0A926NWE3_9HYPH</name>
<evidence type="ECO:0000256" key="8">
    <source>
        <dbReference type="SAM" id="Phobius"/>
    </source>
</evidence>
<evidence type="ECO:0000313" key="9">
    <source>
        <dbReference type="EMBL" id="MBD1548607.1"/>
    </source>
</evidence>
<accession>A0A926NWE3</accession>
<keyword evidence="6 8" id="KW-0472">Membrane</keyword>
<proteinExistence type="inferred from homology"/>
<dbReference type="Pfam" id="PF02472">
    <property type="entry name" value="ExbD"/>
    <property type="match status" value="1"/>
</dbReference>
<organism evidence="9 10">
    <name type="scientific">Roseibium aggregatum</name>
    <dbReference type="NCBI Taxonomy" id="187304"/>
    <lineage>
        <taxon>Bacteria</taxon>
        <taxon>Pseudomonadati</taxon>
        <taxon>Pseudomonadota</taxon>
        <taxon>Alphaproteobacteria</taxon>
        <taxon>Hyphomicrobiales</taxon>
        <taxon>Stappiaceae</taxon>
        <taxon>Roseibium</taxon>
    </lineage>
</organism>
<dbReference type="GO" id="GO:0022857">
    <property type="term" value="F:transmembrane transporter activity"/>
    <property type="evidence" value="ECO:0007669"/>
    <property type="project" value="InterPro"/>
</dbReference>
<keyword evidence="3" id="KW-1003">Cell membrane</keyword>
<evidence type="ECO:0000256" key="6">
    <source>
        <dbReference type="ARBA" id="ARBA00023136"/>
    </source>
</evidence>
<comment type="similarity">
    <text evidence="2 7">Belongs to the ExbD/TolR family.</text>
</comment>
<dbReference type="InterPro" id="IPR003400">
    <property type="entry name" value="ExbD"/>
</dbReference>
<evidence type="ECO:0000256" key="7">
    <source>
        <dbReference type="RuleBase" id="RU003879"/>
    </source>
</evidence>
<evidence type="ECO:0000256" key="5">
    <source>
        <dbReference type="ARBA" id="ARBA00022989"/>
    </source>
</evidence>
<comment type="subcellular location">
    <subcellularLocation>
        <location evidence="1">Cell membrane</location>
        <topology evidence="1">Single-pass membrane protein</topology>
    </subcellularLocation>
    <subcellularLocation>
        <location evidence="7">Cell membrane</location>
        <topology evidence="7">Single-pass type II membrane protein</topology>
    </subcellularLocation>
</comment>
<feature type="transmembrane region" description="Helical" evidence="8">
    <location>
        <begin position="12"/>
        <end position="30"/>
    </location>
</feature>
<dbReference type="PANTHER" id="PTHR30558">
    <property type="entry name" value="EXBD MEMBRANE COMPONENT OF PMF-DRIVEN MACROMOLECULE IMPORT SYSTEM"/>
    <property type="match status" value="1"/>
</dbReference>
<evidence type="ECO:0000256" key="2">
    <source>
        <dbReference type="ARBA" id="ARBA00005811"/>
    </source>
</evidence>
<dbReference type="AlphaFoldDB" id="A0A926NWE3"/>
<evidence type="ECO:0000256" key="3">
    <source>
        <dbReference type="ARBA" id="ARBA00022475"/>
    </source>
</evidence>
<dbReference type="EMBL" id="JABFCZ010000024">
    <property type="protein sequence ID" value="MBD1548607.1"/>
    <property type="molecule type" value="Genomic_DNA"/>
</dbReference>
<dbReference type="GO" id="GO:0015031">
    <property type="term" value="P:protein transport"/>
    <property type="evidence" value="ECO:0007669"/>
    <property type="project" value="UniProtKB-KW"/>
</dbReference>
<evidence type="ECO:0000256" key="1">
    <source>
        <dbReference type="ARBA" id="ARBA00004162"/>
    </source>
</evidence>
<protein>
    <recommendedName>
        <fullName evidence="11">Outer membrane transport energization protein ExbD</fullName>
    </recommendedName>
</protein>
<sequence>MRFRQRTRRKPVGLTSLIDVIFLLLLFFMLTSSFTRYQAMPVANGGEGGGAEIKPAYFRIHDSNRMDLNGQPAERQNLAGLFSTLATDRKTLLAIWSGPDATVQDVVDVMSAARREGLNTVLVTGK</sequence>
<reference evidence="9" key="1">
    <citation type="submission" date="2020-05" db="EMBL/GenBank/DDBJ databases">
        <title>Identification of trans-AT polyketide cluster in two marine bacteria, producers of a novel glutaramide-containing polyketide sesbanimide D and analogs.</title>
        <authorList>
            <person name="Kacar D."/>
            <person name="Rodriguez P."/>
            <person name="Canedo L."/>
            <person name="Gonzalez E."/>
            <person name="Galan B."/>
            <person name="De La Calle F."/>
            <person name="Garcia J.L."/>
        </authorList>
    </citation>
    <scope>NUCLEOTIDE SEQUENCE</scope>
    <source>
        <strain evidence="9">PHM038</strain>
    </source>
</reference>
<evidence type="ECO:0000313" key="10">
    <source>
        <dbReference type="Proteomes" id="UP000598467"/>
    </source>
</evidence>
<dbReference type="GO" id="GO:0005886">
    <property type="term" value="C:plasma membrane"/>
    <property type="evidence" value="ECO:0007669"/>
    <property type="project" value="UniProtKB-SubCell"/>
</dbReference>
<gene>
    <name evidence="9" type="ORF">HK439_20275</name>
</gene>